<gene>
    <name evidence="2" type="ORF">BOLC8T48785H</name>
</gene>
<dbReference type="InterPro" id="IPR036574">
    <property type="entry name" value="Scorpion_toxin-like_sf"/>
</dbReference>
<organism evidence="2">
    <name type="scientific">Brassica oleracea</name>
    <name type="common">Wild cabbage</name>
    <dbReference type="NCBI Taxonomy" id="3712"/>
    <lineage>
        <taxon>Eukaryota</taxon>
        <taxon>Viridiplantae</taxon>
        <taxon>Streptophyta</taxon>
        <taxon>Embryophyta</taxon>
        <taxon>Tracheophyta</taxon>
        <taxon>Spermatophyta</taxon>
        <taxon>Magnoliopsida</taxon>
        <taxon>eudicotyledons</taxon>
        <taxon>Gunneridae</taxon>
        <taxon>Pentapetalae</taxon>
        <taxon>rosids</taxon>
        <taxon>malvids</taxon>
        <taxon>Brassicales</taxon>
        <taxon>Brassicaceae</taxon>
        <taxon>Brassiceae</taxon>
        <taxon>Brassica</taxon>
    </lineage>
</organism>
<protein>
    <submittedName>
        <fullName evidence="2">Uncharacterized protein</fullName>
    </submittedName>
</protein>
<dbReference type="Gene3D" id="3.30.30.10">
    <property type="entry name" value="Knottin, scorpion toxin-like"/>
    <property type="match status" value="1"/>
</dbReference>
<feature type="chain" id="PRO_5018045894" evidence="1">
    <location>
        <begin position="27"/>
        <end position="80"/>
    </location>
</feature>
<feature type="signal peptide" evidence="1">
    <location>
        <begin position="1"/>
        <end position="26"/>
    </location>
</feature>
<dbReference type="EMBL" id="LR031879">
    <property type="protein sequence ID" value="VDD55556.1"/>
    <property type="molecule type" value="Genomic_DNA"/>
</dbReference>
<proteinExistence type="predicted"/>
<keyword evidence="1" id="KW-0732">Signal</keyword>
<evidence type="ECO:0000256" key="1">
    <source>
        <dbReference type="SAM" id="SignalP"/>
    </source>
</evidence>
<name>A0A3P6G5I2_BRAOL</name>
<dbReference type="AlphaFoldDB" id="A0A3P6G5I2"/>
<accession>A0A3P6G5I2</accession>
<evidence type="ECO:0000313" key="2">
    <source>
        <dbReference type="EMBL" id="VDD55556.1"/>
    </source>
</evidence>
<sequence>MASSKTCFFLVFLCLVVLLIPKFAKSQGVGKPIIIGACTETKVPHCNKTCIEGHFFGGKCVYLPPPYNDFVCICIPKWYK</sequence>
<reference evidence="2" key="1">
    <citation type="submission" date="2018-11" db="EMBL/GenBank/DDBJ databases">
        <authorList>
            <consortium name="Genoscope - CEA"/>
            <person name="William W."/>
        </authorList>
    </citation>
    <scope>NUCLEOTIDE SEQUENCE</scope>
</reference>
<dbReference type="CDD" id="cd21805">
    <property type="entry name" value="DEFL_BmBKTx1-like"/>
    <property type="match status" value="1"/>
</dbReference>